<comment type="caution">
    <text evidence="1">The sequence shown here is derived from an EMBL/GenBank/DDBJ whole genome shotgun (WGS) entry which is preliminary data.</text>
</comment>
<protein>
    <submittedName>
        <fullName evidence="1">Uncharacterized protein</fullName>
    </submittedName>
</protein>
<proteinExistence type="predicted"/>
<keyword evidence="2" id="KW-1185">Reference proteome</keyword>
<sequence length="307" mass="32085">MAFTSTSFRRACRRIADPARVEHVVVTSLASGALALVDPNRRSARGRVALRAASAVLSGFVVWADMRRTRPASETLGIAAASVGATLAFADLGDVIDGRMQRALVRGGVPHPRLALALGTTALTAVTQTAAERLAPSDPSDDGVDVDAPDDETLVDVPEAVREIVAALLARADGWGASELRAQLDAARAVEYAHEDDPAFVPALGFAVPSDLPLAVPGDARFPVIGRFTTPAGLDVDAYLMVQEGHLGVLALAPAEHEDGFAGLDELEHWPASDELTFLVETPSGVRPLEIDVETGPEAAPPSADAR</sequence>
<dbReference type="RefSeq" id="WP_150420492.1">
    <property type="nucleotide sequence ID" value="NZ_VYRZ01000005.1"/>
</dbReference>
<organism evidence="1 2">
    <name type="scientific">Microbacterium radiodurans</name>
    <dbReference type="NCBI Taxonomy" id="661398"/>
    <lineage>
        <taxon>Bacteria</taxon>
        <taxon>Bacillati</taxon>
        <taxon>Actinomycetota</taxon>
        <taxon>Actinomycetes</taxon>
        <taxon>Micrococcales</taxon>
        <taxon>Microbacteriaceae</taxon>
        <taxon>Microbacterium</taxon>
    </lineage>
</organism>
<dbReference type="Proteomes" id="UP000327039">
    <property type="component" value="Unassembled WGS sequence"/>
</dbReference>
<accession>A0A5J5IP98</accession>
<name>A0A5J5IP98_9MICO</name>
<dbReference type="AlphaFoldDB" id="A0A5J5IP98"/>
<evidence type="ECO:0000313" key="2">
    <source>
        <dbReference type="Proteomes" id="UP000327039"/>
    </source>
</evidence>
<gene>
    <name evidence="1" type="ORF">F6B42_14655</name>
</gene>
<evidence type="ECO:0000313" key="1">
    <source>
        <dbReference type="EMBL" id="KAA9083782.1"/>
    </source>
</evidence>
<reference evidence="2" key="1">
    <citation type="submission" date="2019-09" db="EMBL/GenBank/DDBJ databases">
        <title>Mumia zhuanghuii sp. nov. isolated from the intestinal contents of plateau pika (Ochotona curzoniae) in the Qinghai-Tibet plateau of China.</title>
        <authorList>
            <person name="Tian Z."/>
        </authorList>
    </citation>
    <scope>NUCLEOTIDE SEQUENCE [LARGE SCALE GENOMIC DNA]</scope>
    <source>
        <strain evidence="2">DSM 25564</strain>
    </source>
</reference>
<dbReference type="EMBL" id="VYRZ01000005">
    <property type="protein sequence ID" value="KAA9083782.1"/>
    <property type="molecule type" value="Genomic_DNA"/>
</dbReference>
<dbReference type="OrthoDB" id="5074912at2"/>